<dbReference type="CDD" id="cd11387">
    <property type="entry name" value="bHLHzip_USF_MITF"/>
    <property type="match status" value="1"/>
</dbReference>
<dbReference type="Pfam" id="PF00010">
    <property type="entry name" value="HLH"/>
    <property type="match status" value="1"/>
</dbReference>
<protein>
    <recommendedName>
        <fullName evidence="8">BHLH domain-containing protein</fullName>
    </recommendedName>
</protein>
<evidence type="ECO:0000256" key="5">
    <source>
        <dbReference type="ARBA" id="ARBA00023242"/>
    </source>
</evidence>
<evidence type="ECO:0000259" key="8">
    <source>
        <dbReference type="PROSITE" id="PS50888"/>
    </source>
</evidence>
<comment type="caution">
    <text evidence="9">The sequence shown here is derived from an EMBL/GenBank/DDBJ whole genome shotgun (WGS) entry which is preliminary data.</text>
</comment>
<dbReference type="GO" id="GO:0005634">
    <property type="term" value="C:nucleus"/>
    <property type="evidence" value="ECO:0007669"/>
    <property type="project" value="UniProtKB-SubCell"/>
</dbReference>
<feature type="compositionally biased region" description="Polar residues" evidence="7">
    <location>
        <begin position="24"/>
        <end position="35"/>
    </location>
</feature>
<dbReference type="GO" id="GO:0000978">
    <property type="term" value="F:RNA polymerase II cis-regulatory region sequence-specific DNA binding"/>
    <property type="evidence" value="ECO:0007669"/>
    <property type="project" value="TreeGrafter"/>
</dbReference>
<keyword evidence="6" id="KW-0175">Coiled coil</keyword>
<dbReference type="PANTHER" id="PTHR45776:SF2">
    <property type="entry name" value="MIP04163P"/>
    <property type="match status" value="1"/>
</dbReference>
<dbReference type="Gene3D" id="4.10.280.10">
    <property type="entry name" value="Helix-loop-helix DNA-binding domain"/>
    <property type="match status" value="1"/>
</dbReference>
<organism evidence="9 10">
    <name type="scientific">Rhizopus stolonifer</name>
    <name type="common">Rhizopus nigricans</name>
    <dbReference type="NCBI Taxonomy" id="4846"/>
    <lineage>
        <taxon>Eukaryota</taxon>
        <taxon>Fungi</taxon>
        <taxon>Fungi incertae sedis</taxon>
        <taxon>Mucoromycota</taxon>
        <taxon>Mucoromycotina</taxon>
        <taxon>Mucoromycetes</taxon>
        <taxon>Mucorales</taxon>
        <taxon>Mucorineae</taxon>
        <taxon>Rhizopodaceae</taxon>
        <taxon>Rhizopus</taxon>
    </lineage>
</organism>
<evidence type="ECO:0000256" key="2">
    <source>
        <dbReference type="ARBA" id="ARBA00023015"/>
    </source>
</evidence>
<evidence type="ECO:0000256" key="4">
    <source>
        <dbReference type="ARBA" id="ARBA00023163"/>
    </source>
</evidence>
<reference evidence="9 10" key="1">
    <citation type="journal article" date="2018" name="G3 (Bethesda)">
        <title>Phylogenetic and Phylogenomic Definition of Rhizopus Species.</title>
        <authorList>
            <person name="Gryganskyi A.P."/>
            <person name="Golan J."/>
            <person name="Dolatabadi S."/>
            <person name="Mondo S."/>
            <person name="Robb S."/>
            <person name="Idnurm A."/>
            <person name="Muszewska A."/>
            <person name="Steczkiewicz K."/>
            <person name="Masonjones S."/>
            <person name="Liao H.L."/>
            <person name="Gajdeczka M.T."/>
            <person name="Anike F."/>
            <person name="Vuek A."/>
            <person name="Anishchenko I.M."/>
            <person name="Voigt K."/>
            <person name="de Hoog G.S."/>
            <person name="Smith M.E."/>
            <person name="Heitman J."/>
            <person name="Vilgalys R."/>
            <person name="Stajich J.E."/>
        </authorList>
    </citation>
    <scope>NUCLEOTIDE SEQUENCE [LARGE SCALE GENOMIC DNA]</scope>
    <source>
        <strain evidence="9 10">LSU 92-RS-03</strain>
    </source>
</reference>
<keyword evidence="4" id="KW-0804">Transcription</keyword>
<feature type="region of interest" description="Disordered" evidence="7">
    <location>
        <begin position="1"/>
        <end position="43"/>
    </location>
</feature>
<keyword evidence="5" id="KW-0539">Nucleus</keyword>
<accession>A0A367JIF3</accession>
<dbReference type="SMART" id="SM00353">
    <property type="entry name" value="HLH"/>
    <property type="match status" value="1"/>
</dbReference>
<evidence type="ECO:0000313" key="9">
    <source>
        <dbReference type="EMBL" id="RCH89665.1"/>
    </source>
</evidence>
<keyword evidence="3" id="KW-0238">DNA-binding</keyword>
<evidence type="ECO:0000256" key="7">
    <source>
        <dbReference type="SAM" id="MobiDB-lite"/>
    </source>
</evidence>
<evidence type="ECO:0000256" key="3">
    <source>
        <dbReference type="ARBA" id="ARBA00023125"/>
    </source>
</evidence>
<gene>
    <name evidence="9" type="ORF">CU098_009637</name>
</gene>
<name>A0A367JIF3_RHIST</name>
<proteinExistence type="predicted"/>
<dbReference type="Proteomes" id="UP000253551">
    <property type="component" value="Unassembled WGS sequence"/>
</dbReference>
<sequence length="275" mass="31242">MFSQQQQQQDFIENSDHSAMFINTPRSRNSFTPQQSSSYSLHSSSFGPMAINNPSNGISFTDPSANWFGTSMDSNGSSFGQSPVFGGRDLLITPSNSTGHLIDTFTGNEDDDLSQRNHQEIFEKRRRRRESHNAVERRRRDNINERIQELSTLLPDHLLESVPASSNVMTVTTGQNGTNGKPINKGTILKLSVDHIKELREEVTSCKSKIQELERLIELARKNPNKEDLYNQQQVMHNMINSQSTGRRHERIGSIQFQQQFGKLHINGEEQQQQA</sequence>
<dbReference type="PROSITE" id="PS50888">
    <property type="entry name" value="BHLH"/>
    <property type="match status" value="1"/>
</dbReference>
<dbReference type="PANTHER" id="PTHR45776">
    <property type="entry name" value="MIP04163P"/>
    <property type="match status" value="1"/>
</dbReference>
<evidence type="ECO:0000256" key="1">
    <source>
        <dbReference type="ARBA" id="ARBA00004123"/>
    </source>
</evidence>
<evidence type="ECO:0000256" key="6">
    <source>
        <dbReference type="SAM" id="Coils"/>
    </source>
</evidence>
<keyword evidence="10" id="KW-1185">Reference proteome</keyword>
<comment type="subcellular location">
    <subcellularLocation>
        <location evidence="1">Nucleus</location>
    </subcellularLocation>
</comment>
<feature type="domain" description="BHLH" evidence="8">
    <location>
        <begin position="127"/>
        <end position="199"/>
    </location>
</feature>
<dbReference type="GO" id="GO:0046983">
    <property type="term" value="F:protein dimerization activity"/>
    <property type="evidence" value="ECO:0007669"/>
    <property type="project" value="InterPro"/>
</dbReference>
<evidence type="ECO:0000313" key="10">
    <source>
        <dbReference type="Proteomes" id="UP000253551"/>
    </source>
</evidence>
<feature type="coiled-coil region" evidence="6">
    <location>
        <begin position="196"/>
        <end position="223"/>
    </location>
</feature>
<keyword evidence="2" id="KW-0805">Transcription regulation</keyword>
<dbReference type="OrthoDB" id="690068at2759"/>
<dbReference type="InterPro" id="IPR036638">
    <property type="entry name" value="HLH_DNA-bd_sf"/>
</dbReference>
<dbReference type="GO" id="GO:0000981">
    <property type="term" value="F:DNA-binding transcription factor activity, RNA polymerase II-specific"/>
    <property type="evidence" value="ECO:0007669"/>
    <property type="project" value="TreeGrafter"/>
</dbReference>
<dbReference type="SUPFAM" id="SSF47459">
    <property type="entry name" value="HLH, helix-loop-helix DNA-binding domain"/>
    <property type="match status" value="1"/>
</dbReference>
<dbReference type="EMBL" id="PJQM01003293">
    <property type="protein sequence ID" value="RCH89665.1"/>
    <property type="molecule type" value="Genomic_DNA"/>
</dbReference>
<dbReference type="AlphaFoldDB" id="A0A367JIF3"/>
<dbReference type="InterPro" id="IPR011598">
    <property type="entry name" value="bHLH_dom"/>
</dbReference>